<dbReference type="PRINTS" id="PR00834">
    <property type="entry name" value="PROTEASES2C"/>
</dbReference>
<dbReference type="InterPro" id="IPR043504">
    <property type="entry name" value="Peptidase_S1_PA_chymotrypsin"/>
</dbReference>
<dbReference type="InterPro" id="IPR041517">
    <property type="entry name" value="DEGP_PDZ"/>
</dbReference>
<organism evidence="8 9">
    <name type="scientific">Chlorella ohadii</name>
    <dbReference type="NCBI Taxonomy" id="2649997"/>
    <lineage>
        <taxon>Eukaryota</taxon>
        <taxon>Viridiplantae</taxon>
        <taxon>Chlorophyta</taxon>
        <taxon>core chlorophytes</taxon>
        <taxon>Trebouxiophyceae</taxon>
        <taxon>Chlorellales</taxon>
        <taxon>Chlorellaceae</taxon>
        <taxon>Chlorella clade</taxon>
        <taxon>Chlorella</taxon>
    </lineage>
</organism>
<comment type="similarity">
    <text evidence="1">Belongs to the peptidase S1C family.</text>
</comment>
<comment type="caution">
    <text evidence="8">The sequence shown here is derived from an EMBL/GenBank/DDBJ whole genome shotgun (WGS) entry which is preliminary data.</text>
</comment>
<keyword evidence="3" id="KW-0378">Hydrolase</keyword>
<sequence length="668" mass="72282">MEDALSPKSPRARRAEEVMASAFNSPKRSGMSTMPSPPASILSPPLAGTNGGESTGSPRAVSPPSAVATRPPLTIETQPSMTDLVGPGATNGSSERAAVATEQPFVLDPNTPRSPKHQLAEQILTTGAPARALVKHMDAVVKVFATHSKPNFNLPWQRMQQFTSKSTGFAVQTEDGQRWLLTNAHSVSYNTQVQLKKRGDDERYLAKVLSIGTECDVALLTDLHLRKIANHARGSLSTVEDDKFWEDIVPLELSELPALQESVAVLGYPIGGDSLAVSAGVVSRVQMTHYSHGCMSLLAVQTDAAINSGNSGGPVMDKNGKCVGVAFQSMTGDVQSVGYVIPTSVVRHFLEDFKRHQRYTGFPSLVGGRVGGWVGRMRNVVWQEMDSKALKRAYNMEPHQKGVLVRSVSEASSEASVLKPDDIILAIDGVDVGNDGTVPFRHGERVDFKYVVTQKHIGDRMRLKVLRGGQEQELEITLSAYQYLVPPHLRESKPSYFLVGGLVFTSCSDPYLVQRYGSLGASPVRLIGKTYFGTKSQSDEQVVLLSSVLASDATLGYEATLGIKDSPVLAFNGKKVYNLAQLARMVQQSEDPFLRFDLEAACKVVVVDAEQARKSTSTILEEHNIAAQMSKDIQEQLAAMAQEEPPAAEQEPPAAERAVVPPPTPEKA</sequence>
<dbReference type="InterPro" id="IPR001478">
    <property type="entry name" value="PDZ"/>
</dbReference>
<evidence type="ECO:0000256" key="3">
    <source>
        <dbReference type="ARBA" id="ARBA00022801"/>
    </source>
</evidence>
<dbReference type="Pfam" id="PF17815">
    <property type="entry name" value="PDZ_3"/>
    <property type="match status" value="1"/>
</dbReference>
<evidence type="ECO:0000313" key="9">
    <source>
        <dbReference type="Proteomes" id="UP001205105"/>
    </source>
</evidence>
<dbReference type="InterPro" id="IPR046449">
    <property type="entry name" value="DEGP_PDZ_sf"/>
</dbReference>
<name>A0AAD5DM63_9CHLO</name>
<evidence type="ECO:0000259" key="6">
    <source>
        <dbReference type="Pfam" id="PF13180"/>
    </source>
</evidence>
<evidence type="ECO:0000256" key="5">
    <source>
        <dbReference type="SAM" id="MobiDB-lite"/>
    </source>
</evidence>
<dbReference type="SUPFAM" id="SSF50494">
    <property type="entry name" value="Trypsin-like serine proteases"/>
    <property type="match status" value="1"/>
</dbReference>
<feature type="region of interest" description="Disordered" evidence="5">
    <location>
        <begin position="631"/>
        <end position="668"/>
    </location>
</feature>
<feature type="domain" description="Protease Do-like PDZ" evidence="7">
    <location>
        <begin position="485"/>
        <end position="632"/>
    </location>
</feature>
<dbReference type="Gene3D" id="2.40.10.10">
    <property type="entry name" value="Trypsin-like serine proteases"/>
    <property type="match status" value="2"/>
</dbReference>
<proteinExistence type="inferred from homology"/>
<keyword evidence="4" id="KW-0720">Serine protease</keyword>
<evidence type="ECO:0000256" key="2">
    <source>
        <dbReference type="ARBA" id="ARBA00022670"/>
    </source>
</evidence>
<reference evidence="8" key="1">
    <citation type="submission" date="2020-11" db="EMBL/GenBank/DDBJ databases">
        <title>Chlorella ohadii genome sequencing and assembly.</title>
        <authorList>
            <person name="Murik O."/>
            <person name="Treves H."/>
            <person name="Kedem I."/>
            <person name="Shotland Y."/>
            <person name="Kaplan A."/>
        </authorList>
    </citation>
    <scope>NUCLEOTIDE SEQUENCE</scope>
    <source>
        <strain evidence="8">1</strain>
    </source>
</reference>
<keyword evidence="2" id="KW-0645">Protease</keyword>
<dbReference type="GO" id="GO:0006508">
    <property type="term" value="P:proteolysis"/>
    <property type="evidence" value="ECO:0007669"/>
    <property type="project" value="UniProtKB-KW"/>
</dbReference>
<dbReference type="GO" id="GO:0004252">
    <property type="term" value="F:serine-type endopeptidase activity"/>
    <property type="evidence" value="ECO:0007669"/>
    <property type="project" value="InterPro"/>
</dbReference>
<accession>A0AAD5DM63</accession>
<dbReference type="Gene3D" id="2.30.42.10">
    <property type="match status" value="1"/>
</dbReference>
<dbReference type="PANTHER" id="PTHR45980:SF18">
    <property type="entry name" value="PROTEASE DO-LIKE 9"/>
    <property type="match status" value="1"/>
</dbReference>
<dbReference type="PANTHER" id="PTHR45980">
    <property type="match status" value="1"/>
</dbReference>
<feature type="domain" description="PDZ" evidence="6">
    <location>
        <begin position="396"/>
        <end position="478"/>
    </location>
</feature>
<dbReference type="InterPro" id="IPR036034">
    <property type="entry name" value="PDZ_sf"/>
</dbReference>
<dbReference type="Gene3D" id="3.20.190.20">
    <property type="match status" value="1"/>
</dbReference>
<feature type="region of interest" description="Disordered" evidence="5">
    <location>
        <begin position="1"/>
        <end position="97"/>
    </location>
</feature>
<keyword evidence="9" id="KW-1185">Reference proteome</keyword>
<feature type="compositionally biased region" description="Polar residues" evidence="5">
    <location>
        <begin position="22"/>
        <end position="34"/>
    </location>
</feature>
<evidence type="ECO:0000259" key="7">
    <source>
        <dbReference type="Pfam" id="PF17815"/>
    </source>
</evidence>
<evidence type="ECO:0000256" key="4">
    <source>
        <dbReference type="ARBA" id="ARBA00022825"/>
    </source>
</evidence>
<evidence type="ECO:0000256" key="1">
    <source>
        <dbReference type="ARBA" id="ARBA00010541"/>
    </source>
</evidence>
<dbReference type="SUPFAM" id="SSF50156">
    <property type="entry name" value="PDZ domain-like"/>
    <property type="match status" value="1"/>
</dbReference>
<gene>
    <name evidence="8" type="ORF">COHA_009241</name>
</gene>
<dbReference type="Proteomes" id="UP001205105">
    <property type="component" value="Unassembled WGS sequence"/>
</dbReference>
<dbReference type="Pfam" id="PF13365">
    <property type="entry name" value="Trypsin_2"/>
    <property type="match status" value="1"/>
</dbReference>
<feature type="compositionally biased region" description="Low complexity" evidence="5">
    <location>
        <begin position="635"/>
        <end position="659"/>
    </location>
</feature>
<dbReference type="Pfam" id="PF13180">
    <property type="entry name" value="PDZ_2"/>
    <property type="match status" value="1"/>
</dbReference>
<dbReference type="EMBL" id="JADXDR010000170">
    <property type="protein sequence ID" value="KAI7836909.1"/>
    <property type="molecule type" value="Genomic_DNA"/>
</dbReference>
<protein>
    <submittedName>
        <fullName evidence="8">Uncharacterized protein</fullName>
    </submittedName>
</protein>
<dbReference type="InterPro" id="IPR001940">
    <property type="entry name" value="Peptidase_S1C"/>
</dbReference>
<dbReference type="InterPro" id="IPR009003">
    <property type="entry name" value="Peptidase_S1_PA"/>
</dbReference>
<evidence type="ECO:0000313" key="8">
    <source>
        <dbReference type="EMBL" id="KAI7836909.1"/>
    </source>
</evidence>
<dbReference type="AlphaFoldDB" id="A0AAD5DM63"/>